<evidence type="ECO:0000256" key="3">
    <source>
        <dbReference type="ARBA" id="ARBA00023136"/>
    </source>
</evidence>
<protein>
    <submittedName>
        <fullName evidence="7">RagB/SusD family nutrient uptake outer membrane protein</fullName>
    </submittedName>
</protein>
<proteinExistence type="predicted"/>
<dbReference type="Pfam" id="PF14322">
    <property type="entry name" value="SusD-like_3"/>
    <property type="match status" value="1"/>
</dbReference>
<dbReference type="EMBL" id="SNRY01000833">
    <property type="protein sequence ID" value="KAA6336046.1"/>
    <property type="molecule type" value="Genomic_DNA"/>
</dbReference>
<dbReference type="Gene3D" id="1.25.40.390">
    <property type="match status" value="1"/>
</dbReference>
<organism evidence="7">
    <name type="scientific">termite gut metagenome</name>
    <dbReference type="NCBI Taxonomy" id="433724"/>
    <lineage>
        <taxon>unclassified sequences</taxon>
        <taxon>metagenomes</taxon>
        <taxon>organismal metagenomes</taxon>
    </lineage>
</organism>
<keyword evidence="4" id="KW-0998">Cell outer membrane</keyword>
<evidence type="ECO:0000259" key="6">
    <source>
        <dbReference type="Pfam" id="PF14322"/>
    </source>
</evidence>
<dbReference type="AlphaFoldDB" id="A0A5J4RQ42"/>
<evidence type="ECO:0000259" key="5">
    <source>
        <dbReference type="Pfam" id="PF07980"/>
    </source>
</evidence>
<evidence type="ECO:0000256" key="2">
    <source>
        <dbReference type="ARBA" id="ARBA00022729"/>
    </source>
</evidence>
<keyword evidence="2" id="KW-0732">Signal</keyword>
<comment type="caution">
    <text evidence="7">The sequence shown here is derived from an EMBL/GenBank/DDBJ whole genome shotgun (WGS) entry which is preliminary data.</text>
</comment>
<feature type="domain" description="RagB/SusD" evidence="5">
    <location>
        <begin position="383"/>
        <end position="561"/>
    </location>
</feature>
<evidence type="ECO:0000256" key="4">
    <source>
        <dbReference type="ARBA" id="ARBA00023237"/>
    </source>
</evidence>
<name>A0A5J4RQ42_9ZZZZ</name>
<gene>
    <name evidence="7" type="ORF">EZS27_015771</name>
</gene>
<sequence length="561" mass="64339">MRKINSIVLLLLVIASGCSDFLKEDNKGGITNEELYSTDVGYQTLVTASYAAMRDIYGTTPWVIVGGTDLYQISKPNDHLAFYRYEMYPSNTDVSDFYANCYKSIQTVNMALYYNNLPNIDDALKKQYKSELQFLRAFYHFLLLEQFGGIAINDEVTLSVKNNFPRKSLADSYDFIIKEMKESLDGLKANAISRVNPDVVNHYLAKVYLTRAWDLGNSEDFVTAKQYAQKVINSRGEITLGYEDLWSPDNENNSEILFAVQYDRNSVANLSSMGNTQQALFCPSLGNAAIKQKHTFDQLVVGWNVLKWYDENDKRYNASFMEILYEEYFDYYDVADKSKLKVRAYYPRLWGSDYTQTDLDAWLADRDTVPGVRFICYPFPENDEPKYSANKQSDLYSIPLKKFDSPKTRTESVSSTEASVRDIVLARLGETYFLYAEACIGLNDFTSAKESVQKVLDRPENAKSGTISNALSVVSNQQEALHAYLKESGKEFIGEYNGRWAELRRTKMLKFMLETYNYDIKQQKLQGITFDFDNMYNLRPIPEDAITLNEALSFENQNAGY</sequence>
<dbReference type="PROSITE" id="PS51257">
    <property type="entry name" value="PROKAR_LIPOPROTEIN"/>
    <property type="match status" value="1"/>
</dbReference>
<keyword evidence="3" id="KW-0472">Membrane</keyword>
<dbReference type="SUPFAM" id="SSF48452">
    <property type="entry name" value="TPR-like"/>
    <property type="match status" value="1"/>
</dbReference>
<comment type="subcellular location">
    <subcellularLocation>
        <location evidence="1">Cell outer membrane</location>
    </subcellularLocation>
</comment>
<feature type="domain" description="SusD-like N-terminal" evidence="6">
    <location>
        <begin position="81"/>
        <end position="209"/>
    </location>
</feature>
<dbReference type="Pfam" id="PF07980">
    <property type="entry name" value="SusD_RagB"/>
    <property type="match status" value="1"/>
</dbReference>
<reference evidence="7" key="1">
    <citation type="submission" date="2019-03" db="EMBL/GenBank/DDBJ databases">
        <title>Single cell metagenomics reveals metabolic interactions within the superorganism composed of flagellate Streblomastix strix and complex community of Bacteroidetes bacteria on its surface.</title>
        <authorList>
            <person name="Treitli S.C."/>
            <person name="Kolisko M."/>
            <person name="Husnik F."/>
            <person name="Keeling P."/>
            <person name="Hampl V."/>
        </authorList>
    </citation>
    <scope>NUCLEOTIDE SEQUENCE</scope>
    <source>
        <strain evidence="7">STM</strain>
    </source>
</reference>
<evidence type="ECO:0000313" key="7">
    <source>
        <dbReference type="EMBL" id="KAA6336046.1"/>
    </source>
</evidence>
<evidence type="ECO:0000256" key="1">
    <source>
        <dbReference type="ARBA" id="ARBA00004442"/>
    </source>
</evidence>
<dbReference type="InterPro" id="IPR011990">
    <property type="entry name" value="TPR-like_helical_dom_sf"/>
</dbReference>
<accession>A0A5J4RQ42</accession>
<dbReference type="GO" id="GO:0009279">
    <property type="term" value="C:cell outer membrane"/>
    <property type="evidence" value="ECO:0007669"/>
    <property type="project" value="UniProtKB-SubCell"/>
</dbReference>
<dbReference type="InterPro" id="IPR033985">
    <property type="entry name" value="SusD-like_N"/>
</dbReference>
<dbReference type="InterPro" id="IPR012944">
    <property type="entry name" value="SusD_RagB_dom"/>
</dbReference>